<protein>
    <submittedName>
        <fullName evidence="3">Phosphoenolpyruvate phosphomutase</fullName>
    </submittedName>
</protein>
<dbReference type="EMBL" id="VSFG01000004">
    <property type="protein sequence ID" value="TYB44972.1"/>
    <property type="molecule type" value="Genomic_DNA"/>
</dbReference>
<dbReference type="PANTHER" id="PTHR42905:SF7">
    <property type="entry name" value="PHOSPHOENOLPYRUVATE PHOSPHOMUTASE"/>
    <property type="match status" value="1"/>
</dbReference>
<accession>A0A5D0NKK8</accession>
<evidence type="ECO:0000313" key="4">
    <source>
        <dbReference type="Proteomes" id="UP000323380"/>
    </source>
</evidence>
<keyword evidence="3" id="KW-0670">Pyruvate</keyword>
<organism evidence="3 4">
    <name type="scientific">Actinomadura chibensis</name>
    <dbReference type="NCBI Taxonomy" id="392828"/>
    <lineage>
        <taxon>Bacteria</taxon>
        <taxon>Bacillati</taxon>
        <taxon>Actinomycetota</taxon>
        <taxon>Actinomycetes</taxon>
        <taxon>Streptosporangiales</taxon>
        <taxon>Thermomonosporaceae</taxon>
        <taxon>Actinomadura</taxon>
    </lineage>
</organism>
<dbReference type="Pfam" id="PF13714">
    <property type="entry name" value="PEP_mutase"/>
    <property type="match status" value="1"/>
</dbReference>
<dbReference type="CDD" id="cd00377">
    <property type="entry name" value="ICL_PEPM"/>
    <property type="match status" value="1"/>
</dbReference>
<keyword evidence="4" id="KW-1185">Reference proteome</keyword>
<evidence type="ECO:0000256" key="2">
    <source>
        <dbReference type="SAM" id="MobiDB-lite"/>
    </source>
</evidence>
<gene>
    <name evidence="3" type="ORF">FXF69_22875</name>
</gene>
<evidence type="ECO:0000313" key="3">
    <source>
        <dbReference type="EMBL" id="TYB44972.1"/>
    </source>
</evidence>
<evidence type="ECO:0000256" key="1">
    <source>
        <dbReference type="ARBA" id="ARBA00038455"/>
    </source>
</evidence>
<name>A0A5D0NKK8_9ACTN</name>
<proteinExistence type="inferred from homology"/>
<dbReference type="SUPFAM" id="SSF51621">
    <property type="entry name" value="Phosphoenolpyruvate/pyruvate domain"/>
    <property type="match status" value="1"/>
</dbReference>
<dbReference type="Proteomes" id="UP000323380">
    <property type="component" value="Unassembled WGS sequence"/>
</dbReference>
<dbReference type="Gene3D" id="3.20.20.60">
    <property type="entry name" value="Phosphoenolpyruvate-binding domains"/>
    <property type="match status" value="1"/>
</dbReference>
<comment type="caution">
    <text evidence="3">The sequence shown here is derived from an EMBL/GenBank/DDBJ whole genome shotgun (WGS) entry which is preliminary data.</text>
</comment>
<dbReference type="GO" id="GO:0003824">
    <property type="term" value="F:catalytic activity"/>
    <property type="evidence" value="ECO:0007669"/>
    <property type="project" value="InterPro"/>
</dbReference>
<dbReference type="STRING" id="1220554.GCA_001552135_07230"/>
<dbReference type="InterPro" id="IPR015813">
    <property type="entry name" value="Pyrv/PenolPyrv_kinase-like_dom"/>
</dbReference>
<sequence length="332" mass="35308">MPGDQSTRHRARRAARRGGVSTGRQGRDGAMARLLDQSGGLVAIGAHDALSARLGQNAGFDLIWGSGFEVSATHGVPDANVLTMSEQLRACQWMADTVRIPVIADCDNGYGNAINAAVTTRRFEAAGIAGICVEDSAFPKRCSFYEGRRALVPAAEHALKIRACKQAQRSDDFVVIARTEAFIAGLGLDEALERARAYAEAGADAVLVHSKQAAPDELVAFAQRWSLPTPLVAVPTTYDQTSAAVLHDLGYRVVIFANQGLRTAIKAVEEGLALLRGTGRAADLRDRMVPLGRVFELVGLDDLRQDEHRYLLAEDGAPGGGDLQGLPAEAPG</sequence>
<dbReference type="PANTHER" id="PTHR42905">
    <property type="entry name" value="PHOSPHOENOLPYRUVATE CARBOXYLASE"/>
    <property type="match status" value="1"/>
</dbReference>
<comment type="similarity">
    <text evidence="1">Belongs to the isocitrate lyase/PEP mutase superfamily. PEP mutase family.</text>
</comment>
<dbReference type="AlphaFoldDB" id="A0A5D0NKK8"/>
<feature type="region of interest" description="Disordered" evidence="2">
    <location>
        <begin position="1"/>
        <end position="29"/>
    </location>
</feature>
<reference evidence="3 4" key="1">
    <citation type="submission" date="2019-08" db="EMBL/GenBank/DDBJ databases">
        <title>Actinomadura sp. nov. CYP1-5 isolated from mountain soil.</title>
        <authorList>
            <person name="Songsumanus A."/>
            <person name="Kuncharoen N."/>
            <person name="Kudo T."/>
            <person name="Yuki M."/>
            <person name="Igarashi Y."/>
            <person name="Tanasupawat S."/>
        </authorList>
    </citation>
    <scope>NUCLEOTIDE SEQUENCE [LARGE SCALE GENOMIC DNA]</scope>
    <source>
        <strain evidence="3 4">JCM 14158</strain>
    </source>
</reference>
<dbReference type="InterPro" id="IPR039556">
    <property type="entry name" value="ICL/PEPM"/>
</dbReference>
<dbReference type="InterPro" id="IPR040442">
    <property type="entry name" value="Pyrv_kinase-like_dom_sf"/>
</dbReference>